<evidence type="ECO:0000256" key="1">
    <source>
        <dbReference type="SAM" id="Phobius"/>
    </source>
</evidence>
<dbReference type="RefSeq" id="WP_152009476.1">
    <property type="nucleotide sequence ID" value="NZ_JAAAML010000003.1"/>
</dbReference>
<keyword evidence="1" id="KW-0812">Transmembrane</keyword>
<feature type="transmembrane region" description="Helical" evidence="1">
    <location>
        <begin position="56"/>
        <end position="78"/>
    </location>
</feature>
<evidence type="ECO:0000313" key="3">
    <source>
        <dbReference type="Proteomes" id="UP001320715"/>
    </source>
</evidence>
<feature type="transmembrane region" description="Helical" evidence="1">
    <location>
        <begin position="142"/>
        <end position="160"/>
    </location>
</feature>
<feature type="transmembrane region" description="Helical" evidence="1">
    <location>
        <begin position="87"/>
        <end position="106"/>
    </location>
</feature>
<keyword evidence="3" id="KW-1185">Reference proteome</keyword>
<sequence>MSLWFLLLCALTLMAYAGIGGIFLAFSDFIMRSFDLVRNQAGIETMQVLNVEIMRSIFMVLFMGLVILSLVIMIYAALNLDGTVRSLLLLAGISYVIGVFAVTAAGNVPLNNQLAALAPATSQALVFWKEAYMTRWVALNSLRTLACFLASGLTLAALIVR</sequence>
<dbReference type="EMBL" id="JAAAML010000003">
    <property type="protein sequence ID" value="MCO6409758.1"/>
    <property type="molecule type" value="Genomic_DNA"/>
</dbReference>
<gene>
    <name evidence="2" type="ORF">GTW23_16365</name>
</gene>
<dbReference type="Proteomes" id="UP001320715">
    <property type="component" value="Unassembled WGS sequence"/>
</dbReference>
<organism evidence="2 3">
    <name type="scientific">Hoeflea alexandrii</name>
    <dbReference type="NCBI Taxonomy" id="288436"/>
    <lineage>
        <taxon>Bacteria</taxon>
        <taxon>Pseudomonadati</taxon>
        <taxon>Pseudomonadota</taxon>
        <taxon>Alphaproteobacteria</taxon>
        <taxon>Hyphomicrobiales</taxon>
        <taxon>Rhizobiaceae</taxon>
        <taxon>Hoeflea</taxon>
    </lineage>
</organism>
<comment type="caution">
    <text evidence="2">The sequence shown here is derived from an EMBL/GenBank/DDBJ whole genome shotgun (WGS) entry which is preliminary data.</text>
</comment>
<name>A0ABT1CU79_9HYPH</name>
<dbReference type="Pfam" id="PF08592">
    <property type="entry name" value="Anthrone_oxy"/>
    <property type="match status" value="1"/>
</dbReference>
<keyword evidence="1" id="KW-0472">Membrane</keyword>
<accession>A0ABT1CU79</accession>
<evidence type="ECO:0000313" key="2">
    <source>
        <dbReference type="EMBL" id="MCO6409758.1"/>
    </source>
</evidence>
<proteinExistence type="predicted"/>
<protein>
    <submittedName>
        <fullName evidence="2">DUF1772 domain-containing protein</fullName>
    </submittedName>
</protein>
<dbReference type="InterPro" id="IPR013901">
    <property type="entry name" value="Anthrone_oxy"/>
</dbReference>
<reference evidence="2 3" key="1">
    <citation type="submission" date="2020-01" db="EMBL/GenBank/DDBJ databases">
        <title>Genomes of bacteria type strains.</title>
        <authorList>
            <person name="Chen J."/>
            <person name="Zhu S."/>
            <person name="Yang J."/>
        </authorList>
    </citation>
    <scope>NUCLEOTIDE SEQUENCE [LARGE SCALE GENOMIC DNA]</scope>
    <source>
        <strain evidence="2 3">DSM 16655</strain>
    </source>
</reference>
<keyword evidence="1" id="KW-1133">Transmembrane helix</keyword>